<dbReference type="PANTHER" id="PTHR43606:SF2">
    <property type="entry name" value="ALKALINE PHOSPHATASE FAMILY PROTEIN (AFU_ORTHOLOGUE AFUA_5G03860)"/>
    <property type="match status" value="1"/>
</dbReference>
<dbReference type="EMBL" id="VOHM01000008">
    <property type="protein sequence ID" value="TWT26598.1"/>
    <property type="molecule type" value="Genomic_DNA"/>
</dbReference>
<accession>A0A5C5UKT5</accession>
<dbReference type="InterPro" id="IPR006311">
    <property type="entry name" value="TAT_signal"/>
</dbReference>
<dbReference type="InterPro" id="IPR052900">
    <property type="entry name" value="Phospholipid_Metab_Enz"/>
</dbReference>
<dbReference type="SUPFAM" id="SSF56300">
    <property type="entry name" value="Metallo-dependent phosphatases"/>
    <property type="match status" value="1"/>
</dbReference>
<dbReference type="OrthoDB" id="3497025at2"/>
<organism evidence="3 4">
    <name type="scientific">Corynebacterium canis</name>
    <dbReference type="NCBI Taxonomy" id="679663"/>
    <lineage>
        <taxon>Bacteria</taxon>
        <taxon>Bacillati</taxon>
        <taxon>Actinomycetota</taxon>
        <taxon>Actinomycetes</taxon>
        <taxon>Mycobacteriales</taxon>
        <taxon>Corynebacteriaceae</taxon>
        <taxon>Corynebacterium</taxon>
    </lineage>
</organism>
<keyword evidence="4" id="KW-1185">Reference proteome</keyword>
<feature type="domain" description="Phospholipase D N-terminal" evidence="2">
    <location>
        <begin position="84"/>
        <end position="185"/>
    </location>
</feature>
<dbReference type="CDD" id="cd07389">
    <property type="entry name" value="MPP_PhoD"/>
    <property type="match status" value="1"/>
</dbReference>
<dbReference type="InterPro" id="IPR038607">
    <property type="entry name" value="PhoD-like_sf"/>
</dbReference>
<comment type="caution">
    <text evidence="3">The sequence shown here is derived from an EMBL/GenBank/DDBJ whole genome shotgun (WGS) entry which is preliminary data.</text>
</comment>
<dbReference type="Gene3D" id="2.60.40.380">
    <property type="entry name" value="Purple acid phosphatase-like, N-terminal"/>
    <property type="match status" value="1"/>
</dbReference>
<feature type="domain" description="PhoD-like phosphatase metallophosphatase" evidence="1">
    <location>
        <begin position="198"/>
        <end position="559"/>
    </location>
</feature>
<evidence type="ECO:0000259" key="2">
    <source>
        <dbReference type="Pfam" id="PF16655"/>
    </source>
</evidence>
<dbReference type="InterPro" id="IPR032093">
    <property type="entry name" value="PhoD_N"/>
</dbReference>
<evidence type="ECO:0000259" key="1">
    <source>
        <dbReference type="Pfam" id="PF09423"/>
    </source>
</evidence>
<evidence type="ECO:0000313" key="3">
    <source>
        <dbReference type="EMBL" id="TWT26598.1"/>
    </source>
</evidence>
<reference evidence="3 4" key="1">
    <citation type="submission" date="2019-08" db="EMBL/GenBank/DDBJ databases">
        <authorList>
            <person name="Lei W."/>
        </authorList>
    </citation>
    <scope>NUCLEOTIDE SEQUENCE [LARGE SCALE GENOMIC DNA]</scope>
    <source>
        <strain evidence="3 4">CCUG 58627</strain>
    </source>
</reference>
<gene>
    <name evidence="3" type="ORF">FRX94_05040</name>
</gene>
<evidence type="ECO:0000313" key="4">
    <source>
        <dbReference type="Proteomes" id="UP000320791"/>
    </source>
</evidence>
<dbReference type="InterPro" id="IPR018946">
    <property type="entry name" value="PhoD-like_MPP"/>
</dbReference>
<proteinExistence type="predicted"/>
<dbReference type="InterPro" id="IPR029052">
    <property type="entry name" value="Metallo-depent_PP-like"/>
</dbReference>
<dbReference type="Gene3D" id="3.60.21.70">
    <property type="entry name" value="PhoD-like phosphatase"/>
    <property type="match status" value="1"/>
</dbReference>
<dbReference type="Pfam" id="PF16655">
    <property type="entry name" value="PhoD_N"/>
    <property type="match status" value="1"/>
</dbReference>
<protein>
    <submittedName>
        <fullName evidence="3">Alkaline phosphatase</fullName>
    </submittedName>
</protein>
<dbReference type="PROSITE" id="PS51318">
    <property type="entry name" value="TAT"/>
    <property type="match status" value="1"/>
</dbReference>
<dbReference type="AlphaFoldDB" id="A0A5C5UKT5"/>
<dbReference type="Proteomes" id="UP000320791">
    <property type="component" value="Unassembled WGS sequence"/>
</dbReference>
<dbReference type="Pfam" id="PF09423">
    <property type="entry name" value="PhoD"/>
    <property type="match status" value="1"/>
</dbReference>
<sequence length="596" mass="66460">MRYTSCRNVNNENKGSIRAPCKIYLVASFSHAEFILISQNTFTLKPMSSLVSRRFFLTSTALAAAAGAIAHPAAAAKEHSVFQHGVASGDPLADRVLLWTRVSSHPEDVPGSLLGTPTTVQWEVSDSEEFSHIVATGQGVALPDQDMTVKVDATGLLPYTSYFYRFSVVDGPYSGHRSPVGKTRTAPGSNQAVSHLRFAFFSCANWEAGYYAAYRDMAERVDIDYALCLGDYIYEYPTGEYAGKHQVIRPHQPPHELISLADYRTRYGLQRTDPDLQAAHAACPWIVTWDDHEIADNAWDGGAVNHDPDEGDFYTRRDAALQAYLEWLPVRTTEQSQSGKLYRNLSFGPLAELSMLDLRTYRSKPVEWNHLEDVDDESRTLLGSEQFQWLSHKLTSSNVRWNLVGTSTLITPLHIPPLEGDAGAMFAELLDLPDAGIPVNPDQWDGYASERRRLFRLLAEKDFRNVVWLAGDLHSSWASDVPIEPADYPRSGIVGVEFAGPSVTAKNGDDILRLPEKNSVSTGVEQAITDLNPHIKSVNLDNHGYCVVEITHDYVHTDWIYVEEKERPDSPVFWSHAARAYYSEGVQLHDHPLPAA</sequence>
<name>A0A5C5UKT5_9CORY</name>
<dbReference type="PANTHER" id="PTHR43606">
    <property type="entry name" value="PHOSPHATASE, PUTATIVE (AFU_ORTHOLOGUE AFUA_6G08710)-RELATED"/>
    <property type="match status" value="1"/>
</dbReference>